<accession>A0ABV4IJA0</accession>
<gene>
    <name evidence="2" type="ORF">ACBP88_13535</name>
</gene>
<dbReference type="Pfam" id="PF13953">
    <property type="entry name" value="PapC_C"/>
    <property type="match status" value="1"/>
</dbReference>
<dbReference type="PANTHER" id="PTHR30451">
    <property type="entry name" value="OUTER MEMBRANE USHER PROTEIN"/>
    <property type="match status" value="1"/>
</dbReference>
<keyword evidence="3" id="KW-1185">Reference proteome</keyword>
<dbReference type="InterPro" id="IPR043142">
    <property type="entry name" value="PapC-like_C_sf"/>
</dbReference>
<dbReference type="RefSeq" id="WP_370893305.1">
    <property type="nucleotide sequence ID" value="NZ_JBGJLT010000015.1"/>
</dbReference>
<evidence type="ECO:0000313" key="2">
    <source>
        <dbReference type="EMBL" id="MEZ2740458.1"/>
    </source>
</evidence>
<comment type="caution">
    <text evidence="2">The sequence shown here is derived from an EMBL/GenBank/DDBJ whole genome shotgun (WGS) entry which is preliminary data.</text>
</comment>
<evidence type="ECO:0000313" key="3">
    <source>
        <dbReference type="Proteomes" id="UP001567350"/>
    </source>
</evidence>
<dbReference type="Gene3D" id="2.60.40.2070">
    <property type="match status" value="1"/>
</dbReference>
<name>A0ABV4IJA0_9BURK</name>
<dbReference type="Gene3D" id="2.60.40.3110">
    <property type="match status" value="1"/>
</dbReference>
<dbReference type="InterPro" id="IPR042186">
    <property type="entry name" value="FimD_plug_dom"/>
</dbReference>
<dbReference type="PANTHER" id="PTHR30451:SF5">
    <property type="entry name" value="SLR0019 PROTEIN"/>
    <property type="match status" value="1"/>
</dbReference>
<dbReference type="InterPro" id="IPR000015">
    <property type="entry name" value="Fimb_usher"/>
</dbReference>
<protein>
    <submittedName>
        <fullName evidence="2">Fimbria/pilus outer membrane usher protein</fullName>
    </submittedName>
</protein>
<dbReference type="Gene3D" id="2.60.40.2610">
    <property type="entry name" value="Outer membrane usher protein FimD, plug domain"/>
    <property type="match status" value="1"/>
</dbReference>
<dbReference type="InterPro" id="IPR025949">
    <property type="entry name" value="PapC-like_C"/>
</dbReference>
<sequence>MTTGNRSPCHWIARGASFLGLITVTAWAWGQGWEGGTTVRSSAPLQQAEPQGITLYLEVVLNQVPLHKIEPFYWRAEQLFAAPRTLRELGLALPQTDGAALVALDDIPGLQYVYDEADQRLTLEAPVALLTGPMAQFGYELPPTPQLDPATKAPGLLLNYDVYGQRSNQSRSISGWNELRLFGIGLGVWRSSSLLLSADSQRGSLNQRNIRLDSAWQMDFPDSMVTVTLGDAYSSALSWTRSMHFGGLRISRNFALQPYRVTVPLQSFVGETAVPSVVDLYINGIRESQNRVNPGRFQVLGAPVLNGAGSAQMVITDMTGQSRVVNFSLYNSAKLLQQGLSDWSLEVGTPRRNYGLDSFAYAAYTMVSASGRYGLSNRLTIESHAESADGLRMAGLGGLLLLGQTGGVVRASYAASRHDAQGGQQRSFGYEWQGAGVSLSVATQARSAAFSDVASLEKATLPRRTHQAFVGLDIAHGQVGVSYVQQDYWATPNARYAGLSWSQNLGRYGNLHAGINRDLEGSGGTTAYFYWSLPLERHRQLWVSTQRQGQGSNAVAVGAMQSLPGDRDGWGWRLEAGAGEQAGGRAEVSQLTRYGQWRAGLEQQWGERTGRTTYMGASGGLLWMQGRMFPMRRAYDAFALVSTDGVANVPVKLENRLVGSTDEDGHLLVTPLIAWENNNLSIDPLELPADVRIDRVQMMAVPATGSGTLARFPMSPVVVVELAVRDALGAWVPPGTRAQLGAGKQSAVVGYEGRVYLQNPPAGAQLSLELPSGRCQVQLPQHLPDRGRVDVGVVSCQ</sequence>
<organism evidence="2 3">
    <name type="scientific">Comamonas jiangduensis</name>
    <dbReference type="NCBI Taxonomy" id="1194168"/>
    <lineage>
        <taxon>Bacteria</taxon>
        <taxon>Pseudomonadati</taxon>
        <taxon>Pseudomonadota</taxon>
        <taxon>Betaproteobacteria</taxon>
        <taxon>Burkholderiales</taxon>
        <taxon>Comamonadaceae</taxon>
        <taxon>Comamonas</taxon>
    </lineage>
</organism>
<feature type="domain" description="PapC-like C-terminal" evidence="1">
    <location>
        <begin position="723"/>
        <end position="778"/>
    </location>
</feature>
<dbReference type="Pfam" id="PF00577">
    <property type="entry name" value="Usher"/>
    <property type="match status" value="1"/>
</dbReference>
<evidence type="ECO:0000259" key="1">
    <source>
        <dbReference type="Pfam" id="PF13953"/>
    </source>
</evidence>
<dbReference type="Proteomes" id="UP001567350">
    <property type="component" value="Unassembled WGS sequence"/>
</dbReference>
<dbReference type="EMBL" id="JBGJLR010000016">
    <property type="protein sequence ID" value="MEZ2740458.1"/>
    <property type="molecule type" value="Genomic_DNA"/>
</dbReference>
<proteinExistence type="predicted"/>
<reference evidence="2 3" key="1">
    <citation type="submission" date="2024-08" db="EMBL/GenBank/DDBJ databases">
        <authorList>
            <person name="Feng Z."/>
            <person name="Ronholm J."/>
        </authorList>
    </citation>
    <scope>NUCLEOTIDE SEQUENCE [LARGE SCALE GENOMIC DNA]</scope>
    <source>
        <strain evidence="2 3">4-AB0-8</strain>
    </source>
</reference>